<evidence type="ECO:0000313" key="2">
    <source>
        <dbReference type="Proteomes" id="UP000198287"/>
    </source>
</evidence>
<comment type="caution">
    <text evidence="1">The sequence shown here is derived from an EMBL/GenBank/DDBJ whole genome shotgun (WGS) entry which is preliminary data.</text>
</comment>
<evidence type="ECO:0000313" key="1">
    <source>
        <dbReference type="EMBL" id="OXA42986.1"/>
    </source>
</evidence>
<sequence length="131" mass="15108">MECYQCVETPGDQGHLSCEVERGDYNLDDLFHENADVFEKILENGDDEDDDITKFIRKAISALPKNPYVNSRYLELKEAISTIQFQKRESSSWLTVEVQLRNQDDTFSFILPDFDQDLVSIPGNSIFYTAL</sequence>
<keyword evidence="2" id="KW-1185">Reference proteome</keyword>
<gene>
    <name evidence="1" type="ORF">Fcan01_22378</name>
</gene>
<dbReference type="EMBL" id="LNIX01000024">
    <property type="protein sequence ID" value="OXA42986.1"/>
    <property type="molecule type" value="Genomic_DNA"/>
</dbReference>
<name>A0A226DFK7_FOLCA</name>
<reference evidence="1 2" key="1">
    <citation type="submission" date="2015-12" db="EMBL/GenBank/DDBJ databases">
        <title>The genome of Folsomia candida.</title>
        <authorList>
            <person name="Faddeeva A."/>
            <person name="Derks M.F."/>
            <person name="Anvar Y."/>
            <person name="Smit S."/>
            <person name="Van Straalen N."/>
            <person name="Roelofs D."/>
        </authorList>
    </citation>
    <scope>NUCLEOTIDE SEQUENCE [LARGE SCALE GENOMIC DNA]</scope>
    <source>
        <strain evidence="1 2">VU population</strain>
        <tissue evidence="1">Whole body</tissue>
    </source>
</reference>
<dbReference type="AlphaFoldDB" id="A0A226DFK7"/>
<dbReference type="Proteomes" id="UP000198287">
    <property type="component" value="Unassembled WGS sequence"/>
</dbReference>
<proteinExistence type="predicted"/>
<protein>
    <submittedName>
        <fullName evidence="1">Selenocysteine insertion sequence-binding protein 2-like</fullName>
    </submittedName>
</protein>
<organism evidence="1 2">
    <name type="scientific">Folsomia candida</name>
    <name type="common">Springtail</name>
    <dbReference type="NCBI Taxonomy" id="158441"/>
    <lineage>
        <taxon>Eukaryota</taxon>
        <taxon>Metazoa</taxon>
        <taxon>Ecdysozoa</taxon>
        <taxon>Arthropoda</taxon>
        <taxon>Hexapoda</taxon>
        <taxon>Collembola</taxon>
        <taxon>Entomobryomorpha</taxon>
        <taxon>Isotomoidea</taxon>
        <taxon>Isotomidae</taxon>
        <taxon>Proisotominae</taxon>
        <taxon>Folsomia</taxon>
    </lineage>
</organism>
<accession>A0A226DFK7</accession>